<accession>A0AAP0HGT4</accession>
<feature type="compositionally biased region" description="Basic residues" evidence="1">
    <location>
        <begin position="79"/>
        <end position="89"/>
    </location>
</feature>
<dbReference type="Proteomes" id="UP001420932">
    <property type="component" value="Unassembled WGS sequence"/>
</dbReference>
<proteinExistence type="predicted"/>
<evidence type="ECO:0000313" key="2">
    <source>
        <dbReference type="EMBL" id="KAK9082200.1"/>
    </source>
</evidence>
<feature type="compositionally biased region" description="Basic residues" evidence="1">
    <location>
        <begin position="33"/>
        <end position="42"/>
    </location>
</feature>
<reference evidence="2 3" key="1">
    <citation type="submission" date="2024-01" db="EMBL/GenBank/DDBJ databases">
        <title>Genome assemblies of Stephania.</title>
        <authorList>
            <person name="Yang L."/>
        </authorList>
    </citation>
    <scope>NUCLEOTIDE SEQUENCE [LARGE SCALE GENOMIC DNA]</scope>
    <source>
        <strain evidence="2">YNDBR</strain>
        <tissue evidence="2">Leaf</tissue>
    </source>
</reference>
<feature type="region of interest" description="Disordered" evidence="1">
    <location>
        <begin position="1"/>
        <end position="158"/>
    </location>
</feature>
<organism evidence="2 3">
    <name type="scientific">Stephania yunnanensis</name>
    <dbReference type="NCBI Taxonomy" id="152371"/>
    <lineage>
        <taxon>Eukaryota</taxon>
        <taxon>Viridiplantae</taxon>
        <taxon>Streptophyta</taxon>
        <taxon>Embryophyta</taxon>
        <taxon>Tracheophyta</taxon>
        <taxon>Spermatophyta</taxon>
        <taxon>Magnoliopsida</taxon>
        <taxon>Ranunculales</taxon>
        <taxon>Menispermaceae</taxon>
        <taxon>Menispermoideae</taxon>
        <taxon>Cissampelideae</taxon>
        <taxon>Stephania</taxon>
    </lineage>
</organism>
<name>A0AAP0HGT4_9MAGN</name>
<keyword evidence="3" id="KW-1185">Reference proteome</keyword>
<gene>
    <name evidence="2" type="ORF">Syun_031649</name>
</gene>
<feature type="compositionally biased region" description="Basic and acidic residues" evidence="1">
    <location>
        <begin position="68"/>
        <end position="78"/>
    </location>
</feature>
<sequence>MTSPPRSAHDAPASVCDSQSVRNTTKQEEQRPKQNKRGRKQLHSTAATNTVDIPCNERGQQRPSPNYEGKKNYEELRAKKIPQHARKVRRGADVSGANLQVKGHSSSDGIPYNNNIAEIVDKINECPRQSSSSSSQSIKRDQTALVSGSEHSELSFFI</sequence>
<comment type="caution">
    <text evidence="2">The sequence shown here is derived from an EMBL/GenBank/DDBJ whole genome shotgun (WGS) entry which is preliminary data.</text>
</comment>
<feature type="compositionally biased region" description="Polar residues" evidence="1">
    <location>
        <begin position="103"/>
        <end position="116"/>
    </location>
</feature>
<protein>
    <submittedName>
        <fullName evidence="2">Uncharacterized protein</fullName>
    </submittedName>
</protein>
<dbReference type="AlphaFoldDB" id="A0AAP0HGT4"/>
<dbReference type="EMBL" id="JBBNAF010000034">
    <property type="protein sequence ID" value="KAK9082200.1"/>
    <property type="molecule type" value="Genomic_DNA"/>
</dbReference>
<evidence type="ECO:0000313" key="3">
    <source>
        <dbReference type="Proteomes" id="UP001420932"/>
    </source>
</evidence>
<evidence type="ECO:0000256" key="1">
    <source>
        <dbReference type="SAM" id="MobiDB-lite"/>
    </source>
</evidence>